<dbReference type="PROSITE" id="PS50279">
    <property type="entry name" value="BPTI_KUNITZ_2"/>
    <property type="match status" value="1"/>
</dbReference>
<feature type="domain" description="BPTI/Kunitz inhibitor" evidence="4">
    <location>
        <begin position="377"/>
        <end position="427"/>
    </location>
</feature>
<keyword evidence="2" id="KW-1015">Disulfide bond</keyword>
<feature type="chain" id="PRO_5010240948" evidence="3">
    <location>
        <begin position="21"/>
        <end position="579"/>
    </location>
</feature>
<evidence type="ECO:0000256" key="3">
    <source>
        <dbReference type="SAM" id="SignalP"/>
    </source>
</evidence>
<keyword evidence="3" id="KW-0732">Signal</keyword>
<dbReference type="PROSITE" id="PS00280">
    <property type="entry name" value="BPTI_KUNITZ_1"/>
    <property type="match status" value="1"/>
</dbReference>
<organism evidence="5 6">
    <name type="scientific">Lingula anatina</name>
    <name type="common">Brachiopod</name>
    <name type="synonym">Lingula unguis</name>
    <dbReference type="NCBI Taxonomy" id="7574"/>
    <lineage>
        <taxon>Eukaryota</taxon>
        <taxon>Metazoa</taxon>
        <taxon>Spiralia</taxon>
        <taxon>Lophotrochozoa</taxon>
        <taxon>Brachiopoda</taxon>
        <taxon>Linguliformea</taxon>
        <taxon>Lingulata</taxon>
        <taxon>Lingulida</taxon>
        <taxon>Linguloidea</taxon>
        <taxon>Lingulidae</taxon>
        <taxon>Lingula</taxon>
    </lineage>
</organism>
<evidence type="ECO:0000256" key="1">
    <source>
        <dbReference type="ARBA" id="ARBA00022690"/>
    </source>
</evidence>
<keyword evidence="1" id="KW-0646">Protease inhibitor</keyword>
<dbReference type="FunFam" id="4.10.410.10:FF:000021">
    <property type="entry name" value="Serine protease inhibitor, putative"/>
    <property type="match status" value="1"/>
</dbReference>
<dbReference type="InterPro" id="IPR051388">
    <property type="entry name" value="Serpin_venom_toxin"/>
</dbReference>
<dbReference type="GO" id="GO:0004867">
    <property type="term" value="F:serine-type endopeptidase inhibitor activity"/>
    <property type="evidence" value="ECO:0007669"/>
    <property type="project" value="InterPro"/>
</dbReference>
<dbReference type="SMART" id="SM00274">
    <property type="entry name" value="FOLN"/>
    <property type="match status" value="9"/>
</dbReference>
<dbReference type="Gene3D" id="2.10.25.10">
    <property type="entry name" value="Laminin"/>
    <property type="match status" value="1"/>
</dbReference>
<dbReference type="RefSeq" id="XP_013401613.1">
    <property type="nucleotide sequence ID" value="XM_013546159.2"/>
</dbReference>
<dbReference type="AlphaFoldDB" id="A0A1S3IU63"/>
<evidence type="ECO:0000256" key="2">
    <source>
        <dbReference type="ARBA" id="ARBA00023157"/>
    </source>
</evidence>
<evidence type="ECO:0000313" key="5">
    <source>
        <dbReference type="Proteomes" id="UP000085678"/>
    </source>
</evidence>
<dbReference type="Pfam" id="PF00014">
    <property type="entry name" value="Kunitz_BPTI"/>
    <property type="match status" value="1"/>
</dbReference>
<evidence type="ECO:0000313" key="6">
    <source>
        <dbReference type="RefSeq" id="XP_013401613.1"/>
    </source>
</evidence>
<dbReference type="InterPro" id="IPR002919">
    <property type="entry name" value="TIL_dom"/>
</dbReference>
<dbReference type="Pfam" id="PF01826">
    <property type="entry name" value="TIL"/>
    <property type="match status" value="1"/>
</dbReference>
<dbReference type="PRINTS" id="PR00759">
    <property type="entry name" value="BASICPTASE"/>
</dbReference>
<dbReference type="CDD" id="cd00109">
    <property type="entry name" value="Kunitz-type"/>
    <property type="match status" value="1"/>
</dbReference>
<reference evidence="6" key="1">
    <citation type="submission" date="2025-08" db="UniProtKB">
        <authorList>
            <consortium name="RefSeq"/>
        </authorList>
    </citation>
    <scope>IDENTIFICATION</scope>
    <source>
        <tissue evidence="6">Gonads</tissue>
    </source>
</reference>
<dbReference type="OrthoDB" id="5950222at2759"/>
<dbReference type="SUPFAM" id="SSF57362">
    <property type="entry name" value="BPTI-like"/>
    <property type="match status" value="1"/>
</dbReference>
<sequence>MIMKILALCYAFALFVFATAEQQQQQPQCNPPCSTGEKCVLQRVQCVRFPCDPVPVCVKDPCNGCKGLCTSEDTCGTPCDVRSFCLPPPPPTGCAAMLCAVGHRCVEGPDGQGRCLPSCALIDCQPGYDCIEGPLGGKCVPVTCKVTGCPKGEKCVSSNISGYRCVSTCAIRHCAETQVCSDTPTGAVCDDAESCDQVTCNPGRRCVGGPFGRVRCVDTCATKRCMPGFKCVESPFGAHCVALTCRDLTCRPYERCVQLSTGAKCVGTCALVRCAPGYKCVESSSGAKCVPLTCRDLTCKPYERCVELSTGAKCVGTCATVRCPNCIETDDGPKCVPLPPTCNTIKCREGETCVSGRTFVCKKPPCIQPFPKCVPICEAPKDPGPCKAAEQMYYYNSKSKQCEQFVYGGCQGNGNRFRTKEECEQTCILTCNDLKCPVGQQCVQEPIYCTHEYMPPCPQPPPKCVPKCKGGKVWNDCGSPCTKTCKDPNPGCIEKCEPKCECPADKPIWHRARCIAASQCPVKEDRPCKRPGGGYDNPLRINGRQLCCGLCMPRDECPTGYYCDIHPTDRYAVCCPNRR</sequence>
<dbReference type="Gene3D" id="4.10.410.10">
    <property type="entry name" value="Pancreatic trypsin inhibitor Kunitz domain"/>
    <property type="match status" value="1"/>
</dbReference>
<dbReference type="InterPro" id="IPR036880">
    <property type="entry name" value="Kunitz_BPTI_sf"/>
</dbReference>
<name>A0A1S3IU63_LINAN</name>
<evidence type="ECO:0000259" key="4">
    <source>
        <dbReference type="PROSITE" id="PS50279"/>
    </source>
</evidence>
<dbReference type="InterPro" id="IPR020901">
    <property type="entry name" value="Prtase_inh_Kunz-CS"/>
</dbReference>
<accession>A0A1S3IU63</accession>
<dbReference type="InParanoid" id="A0A1S3IU63"/>
<dbReference type="InterPro" id="IPR003645">
    <property type="entry name" value="Fol_N"/>
</dbReference>
<dbReference type="CDD" id="cd19941">
    <property type="entry name" value="TIL"/>
    <property type="match status" value="1"/>
</dbReference>
<feature type="signal peptide" evidence="3">
    <location>
        <begin position="1"/>
        <end position="20"/>
    </location>
</feature>
<dbReference type="SMART" id="SM00131">
    <property type="entry name" value="KU"/>
    <property type="match status" value="1"/>
</dbReference>
<dbReference type="PANTHER" id="PTHR46751:SF1">
    <property type="entry name" value="WAP FOUR-DISULFIDE CORE DOMAIN PROTEIN 6A"/>
    <property type="match status" value="1"/>
</dbReference>
<keyword evidence="5" id="KW-1185">Reference proteome</keyword>
<proteinExistence type="predicted"/>
<dbReference type="Proteomes" id="UP000085678">
    <property type="component" value="Unplaced"/>
</dbReference>
<dbReference type="InterPro" id="IPR002223">
    <property type="entry name" value="Kunitz_BPTI"/>
</dbReference>
<gene>
    <name evidence="6" type="primary">LOC106167379</name>
</gene>
<dbReference type="SUPFAM" id="SSF57567">
    <property type="entry name" value="Serine protease inhibitors"/>
    <property type="match status" value="1"/>
</dbReference>
<dbReference type="KEGG" id="lak:106167379"/>
<dbReference type="GeneID" id="106167379"/>
<protein>
    <submittedName>
        <fullName evidence="6">Keratin-associated protein 10-7 isoform X1</fullName>
    </submittedName>
</protein>
<dbReference type="PANTHER" id="PTHR46751">
    <property type="entry name" value="EPPIN"/>
    <property type="match status" value="1"/>
</dbReference>
<dbReference type="InterPro" id="IPR036084">
    <property type="entry name" value="Ser_inhib-like_sf"/>
</dbReference>